<proteinExistence type="predicted"/>
<feature type="transmembrane region" description="Helical" evidence="1">
    <location>
        <begin position="77"/>
        <end position="101"/>
    </location>
</feature>
<reference evidence="3" key="1">
    <citation type="submission" date="2016-10" db="EMBL/GenBank/DDBJ databases">
        <authorList>
            <person name="Varghese N."/>
            <person name="Submissions S."/>
        </authorList>
    </citation>
    <scope>NUCLEOTIDE SEQUENCE [LARGE SCALE GENOMIC DNA]</scope>
    <source>
        <strain evidence="3">SLH 33</strain>
    </source>
</reference>
<evidence type="ECO:0000313" key="2">
    <source>
        <dbReference type="EMBL" id="SES75481.1"/>
    </source>
</evidence>
<keyword evidence="1" id="KW-0812">Transmembrane</keyword>
<dbReference type="EMBL" id="FOHQ01000002">
    <property type="protein sequence ID" value="SES75481.1"/>
    <property type="molecule type" value="Genomic_DNA"/>
</dbReference>
<keyword evidence="3" id="KW-1185">Reference proteome</keyword>
<keyword evidence="1" id="KW-0472">Membrane</keyword>
<feature type="transmembrane region" description="Helical" evidence="1">
    <location>
        <begin position="107"/>
        <end position="126"/>
    </location>
</feature>
<gene>
    <name evidence="2" type="ORF">SAMN04488587_0809</name>
</gene>
<keyword evidence="1" id="KW-1133">Transmembrane helix</keyword>
<evidence type="ECO:0000256" key="1">
    <source>
        <dbReference type="SAM" id="Phobius"/>
    </source>
</evidence>
<protein>
    <submittedName>
        <fullName evidence="2">Uncharacterized protein</fullName>
    </submittedName>
</protein>
<evidence type="ECO:0000313" key="3">
    <source>
        <dbReference type="Proteomes" id="UP000243338"/>
    </source>
</evidence>
<dbReference type="AlphaFoldDB" id="A0A1H9Z292"/>
<dbReference type="Proteomes" id="UP000243338">
    <property type="component" value="Unassembled WGS sequence"/>
</dbReference>
<accession>A0A1H9Z292</accession>
<dbReference type="RefSeq" id="WP_091689272.1">
    <property type="nucleotide sequence ID" value="NZ_CAAGSJ010000001.1"/>
</dbReference>
<feature type="transmembrane region" description="Helical" evidence="1">
    <location>
        <begin position="12"/>
        <end position="35"/>
    </location>
</feature>
<sequence>MNYKPYRPLKAIGYSLLIWAIGFVCGTVVFMTPALSEIPSIEYVSKMPAISVPLLIASLIVIPYLSKRYLENAVDKIAEATVLGVIFLVINVLLDLLMYLTIYDQDYYTYISIWISYAFILILPMYTGKRMQN</sequence>
<feature type="transmembrane region" description="Helical" evidence="1">
    <location>
        <begin position="47"/>
        <end position="65"/>
    </location>
</feature>
<organism evidence="2 3">
    <name type="scientific">Methanococcoides vulcani</name>
    <dbReference type="NCBI Taxonomy" id="1353158"/>
    <lineage>
        <taxon>Archaea</taxon>
        <taxon>Methanobacteriati</taxon>
        <taxon>Methanobacteriota</taxon>
        <taxon>Stenosarchaea group</taxon>
        <taxon>Methanomicrobia</taxon>
        <taxon>Methanosarcinales</taxon>
        <taxon>Methanosarcinaceae</taxon>
        <taxon>Methanococcoides</taxon>
    </lineage>
</organism>
<dbReference type="STRING" id="1353158.SAMN04488587_0809"/>
<dbReference type="OrthoDB" id="142473at2157"/>
<name>A0A1H9Z292_9EURY</name>